<dbReference type="PANTHER" id="PTHR24161">
    <property type="entry name" value="ANK_REP_REGION DOMAIN-CONTAINING PROTEIN-RELATED"/>
    <property type="match status" value="1"/>
</dbReference>
<dbReference type="SMART" id="SM00248">
    <property type="entry name" value="ANK"/>
    <property type="match status" value="2"/>
</dbReference>
<feature type="compositionally biased region" description="Pro residues" evidence="3">
    <location>
        <begin position="223"/>
        <end position="232"/>
    </location>
</feature>
<dbReference type="Proteomes" id="UP000503447">
    <property type="component" value="Chromosome"/>
</dbReference>
<evidence type="ECO:0000256" key="2">
    <source>
        <dbReference type="PROSITE-ProRule" id="PRU00023"/>
    </source>
</evidence>
<keyword evidence="1" id="KW-0677">Repeat</keyword>
<feature type="region of interest" description="Disordered" evidence="3">
    <location>
        <begin position="209"/>
        <end position="234"/>
    </location>
</feature>
<evidence type="ECO:0000256" key="1">
    <source>
        <dbReference type="ARBA" id="ARBA00022737"/>
    </source>
</evidence>
<keyword evidence="5" id="KW-1185">Reference proteome</keyword>
<reference evidence="5" key="1">
    <citation type="submission" date="2020-05" db="EMBL/GenBank/DDBJ databases">
        <title>Frigoriglobus tundricola gen. nov., sp. nov., a psychrotolerant cellulolytic planctomycete of the family Gemmataceae with two divergent copies of 16S rRNA gene.</title>
        <authorList>
            <person name="Kulichevskaya I.S."/>
            <person name="Ivanova A.A."/>
            <person name="Naumoff D.G."/>
            <person name="Beletsky A.V."/>
            <person name="Rijpstra W.I.C."/>
            <person name="Sinninghe Damste J.S."/>
            <person name="Mardanov A.V."/>
            <person name="Ravin N.V."/>
            <person name="Dedysh S.N."/>
        </authorList>
    </citation>
    <scope>NUCLEOTIDE SEQUENCE [LARGE SCALE GENOMIC DNA]</scope>
    <source>
        <strain evidence="5">PL17</strain>
    </source>
</reference>
<dbReference type="AlphaFoldDB" id="A0A6M5YIQ5"/>
<gene>
    <name evidence="4" type="ORF">FTUN_0715</name>
</gene>
<organism evidence="4 5">
    <name type="scientific">Frigoriglobus tundricola</name>
    <dbReference type="NCBI Taxonomy" id="2774151"/>
    <lineage>
        <taxon>Bacteria</taxon>
        <taxon>Pseudomonadati</taxon>
        <taxon>Planctomycetota</taxon>
        <taxon>Planctomycetia</taxon>
        <taxon>Gemmatales</taxon>
        <taxon>Gemmataceae</taxon>
        <taxon>Frigoriglobus</taxon>
    </lineage>
</organism>
<name>A0A6M5YIQ5_9BACT</name>
<dbReference type="SUPFAM" id="SSF48403">
    <property type="entry name" value="Ankyrin repeat"/>
    <property type="match status" value="1"/>
</dbReference>
<proteinExistence type="predicted"/>
<evidence type="ECO:0000256" key="3">
    <source>
        <dbReference type="SAM" id="MobiDB-lite"/>
    </source>
</evidence>
<dbReference type="PROSITE" id="PS50297">
    <property type="entry name" value="ANK_REP_REGION"/>
    <property type="match status" value="1"/>
</dbReference>
<dbReference type="PANTHER" id="PTHR24161:SF85">
    <property type="entry name" value="PALMITOYLTRANSFERASE HIP14"/>
    <property type="match status" value="1"/>
</dbReference>
<dbReference type="KEGG" id="ftj:FTUN_0715"/>
<evidence type="ECO:0000313" key="4">
    <source>
        <dbReference type="EMBL" id="QJW93210.1"/>
    </source>
</evidence>
<protein>
    <submittedName>
        <fullName evidence="4">Uncharacterized protein</fullName>
    </submittedName>
</protein>
<accession>A0A6M5YIQ5</accession>
<dbReference type="InterPro" id="IPR002110">
    <property type="entry name" value="Ankyrin_rpt"/>
</dbReference>
<dbReference type="Pfam" id="PF12796">
    <property type="entry name" value="Ank_2"/>
    <property type="match status" value="1"/>
</dbReference>
<sequence length="365" mass="38249">MQNRPPLRQKKTTDIPLDPPLIATTFDASSSDHTLPSTPPISTPIQQQAVLDNRLYRAARDGGDVQHLIDQGANPNWAHPVDAKTAIMLAASQGNGRSVIVRQLIAAGANVDATDEEGMTALHHAAYKFIGGTDIGGVEVTFDPDQLSTATQLLAKDPRLVRVKTLATASSPNQSVTALEIAYRRNPDSPMTVLLQQAEDLLAAQEKPKTTGTALSPNFRPNPITPSPPATSPTPAVNGFPSAQANWLAPAIAGLGSLLGVLWADFSIVSILCALAVTGGTAIISQAVTHTGFFAPVTPASTTRLAAFLQISATGQAVCQGTIPDQDLPECRLPLTQSNSSSSFLSSASSNANLPRIRAALTHKI</sequence>
<dbReference type="EMBL" id="CP053452">
    <property type="protein sequence ID" value="QJW93210.1"/>
    <property type="molecule type" value="Genomic_DNA"/>
</dbReference>
<dbReference type="Gene3D" id="1.25.40.20">
    <property type="entry name" value="Ankyrin repeat-containing domain"/>
    <property type="match status" value="1"/>
</dbReference>
<feature type="repeat" description="ANK" evidence="2">
    <location>
        <begin position="82"/>
        <end position="116"/>
    </location>
</feature>
<evidence type="ECO:0000313" key="5">
    <source>
        <dbReference type="Proteomes" id="UP000503447"/>
    </source>
</evidence>
<dbReference type="InterPro" id="IPR036770">
    <property type="entry name" value="Ankyrin_rpt-contain_sf"/>
</dbReference>
<dbReference type="PROSITE" id="PS50088">
    <property type="entry name" value="ANK_REPEAT"/>
    <property type="match status" value="1"/>
</dbReference>
<keyword evidence="2" id="KW-0040">ANK repeat</keyword>